<feature type="transmembrane region" description="Helical" evidence="1">
    <location>
        <begin position="136"/>
        <end position="154"/>
    </location>
</feature>
<protein>
    <submittedName>
        <fullName evidence="2">DUF393 domain-containing protein</fullName>
    </submittedName>
</protein>
<evidence type="ECO:0000256" key="1">
    <source>
        <dbReference type="SAM" id="Phobius"/>
    </source>
</evidence>
<sequence length="155" mass="18376">MFEKIANTKNPPADHIFVWDGQCGFCEFWKTRWENKTSGKLVFKTYQDCASSFQDIPLKEFKKASRLIEKDGHIYSGPDSAYRILWHAGNKNWHELYKTSKFFQYLSDHLYNHIAKNRGFYFKITKLLFGKDPLNLKLYWLLYLGLIALLIILLI</sequence>
<keyword evidence="1" id="KW-1133">Transmembrane helix</keyword>
<dbReference type="GO" id="GO:0015035">
    <property type="term" value="F:protein-disulfide reductase activity"/>
    <property type="evidence" value="ECO:0007669"/>
    <property type="project" value="InterPro"/>
</dbReference>
<dbReference type="EMBL" id="JAKVTV010000003">
    <property type="protein sequence ID" value="MCH4823778.1"/>
    <property type="molecule type" value="Genomic_DNA"/>
</dbReference>
<evidence type="ECO:0000313" key="2">
    <source>
        <dbReference type="EMBL" id="MCH4823778.1"/>
    </source>
</evidence>
<dbReference type="InterPro" id="IPR007263">
    <property type="entry name" value="DCC1-like"/>
</dbReference>
<evidence type="ECO:0000313" key="3">
    <source>
        <dbReference type="Proteomes" id="UP001139226"/>
    </source>
</evidence>
<proteinExistence type="predicted"/>
<keyword evidence="1" id="KW-0812">Transmembrane</keyword>
<keyword evidence="3" id="KW-1185">Reference proteome</keyword>
<name>A0A9X1V7C2_9FLAO</name>
<organism evidence="2 3">
    <name type="scientific">Christiangramia lutea</name>
    <dbReference type="NCBI Taxonomy" id="1607951"/>
    <lineage>
        <taxon>Bacteria</taxon>
        <taxon>Pseudomonadati</taxon>
        <taxon>Bacteroidota</taxon>
        <taxon>Flavobacteriia</taxon>
        <taxon>Flavobacteriales</taxon>
        <taxon>Flavobacteriaceae</taxon>
        <taxon>Christiangramia</taxon>
    </lineage>
</organism>
<comment type="caution">
    <text evidence="2">The sequence shown here is derived from an EMBL/GenBank/DDBJ whole genome shotgun (WGS) entry which is preliminary data.</text>
</comment>
<dbReference type="Proteomes" id="UP001139226">
    <property type="component" value="Unassembled WGS sequence"/>
</dbReference>
<dbReference type="Pfam" id="PF04134">
    <property type="entry name" value="DCC1-like"/>
    <property type="match status" value="1"/>
</dbReference>
<dbReference type="RefSeq" id="WP_240713946.1">
    <property type="nucleotide sequence ID" value="NZ_JAKVTV010000003.1"/>
</dbReference>
<gene>
    <name evidence="2" type="ORF">ML462_11410</name>
</gene>
<reference evidence="2" key="1">
    <citation type="submission" date="2022-03" db="EMBL/GenBank/DDBJ databases">
        <title>Gramella crocea sp. nov., isolated from activated sludge of a seafood processing plant.</title>
        <authorList>
            <person name="Zhang X."/>
        </authorList>
    </citation>
    <scope>NUCLEOTIDE SEQUENCE</scope>
    <source>
        <strain evidence="2">YJ019</strain>
    </source>
</reference>
<dbReference type="AlphaFoldDB" id="A0A9X1V7C2"/>
<accession>A0A9X1V7C2</accession>
<keyword evidence="1" id="KW-0472">Membrane</keyword>